<dbReference type="Pfam" id="PF05615">
    <property type="entry name" value="THOC7"/>
    <property type="match status" value="1"/>
</dbReference>
<dbReference type="GO" id="GO:0006397">
    <property type="term" value="P:mRNA processing"/>
    <property type="evidence" value="ECO:0007669"/>
    <property type="project" value="InterPro"/>
</dbReference>
<dbReference type="STRING" id="109895.A0A507E329"/>
<sequence length="214" mass="24620">MAAVSEESIVRNRLLFDNRLLKKCARRFLIQNVSGKDNDATQFLTDLSQFEVGLRKHQLIHDMTEREIELYEEEKVRILADFEAGKTELAVLKEQLAAAQIVRANKLQYDDLAGKIMVYPTRANSLENAARLKAKIEQTRLQTESITKKQELRKKQLLTLVTAIHELQDSIQEDREMEEAKSMEESFADETPTPPQEEEEEGILEEEKDAMDVA</sequence>
<dbReference type="EMBL" id="QEAQ01000051">
    <property type="protein sequence ID" value="TPX57528.1"/>
    <property type="molecule type" value="Genomic_DNA"/>
</dbReference>
<comment type="subcellular location">
    <subcellularLocation>
        <location evidence="1">Nucleus</location>
    </subcellularLocation>
</comment>
<proteinExistence type="predicted"/>
<feature type="compositionally biased region" description="Acidic residues" evidence="4">
    <location>
        <begin position="196"/>
        <end position="214"/>
    </location>
</feature>
<keyword evidence="2" id="KW-0539">Nucleus</keyword>
<dbReference type="InterPro" id="IPR008501">
    <property type="entry name" value="THOC7/Mft1"/>
</dbReference>
<feature type="coiled-coil region" evidence="3">
    <location>
        <begin position="54"/>
        <end position="81"/>
    </location>
</feature>
<feature type="region of interest" description="Disordered" evidence="4">
    <location>
        <begin position="169"/>
        <end position="214"/>
    </location>
</feature>
<evidence type="ECO:0000313" key="5">
    <source>
        <dbReference type="EMBL" id="TPX57528.1"/>
    </source>
</evidence>
<keyword evidence="6" id="KW-1185">Reference proteome</keyword>
<evidence type="ECO:0008006" key="7">
    <source>
        <dbReference type="Google" id="ProtNLM"/>
    </source>
</evidence>
<evidence type="ECO:0000256" key="3">
    <source>
        <dbReference type="SAM" id="Coils"/>
    </source>
</evidence>
<dbReference type="Proteomes" id="UP000318582">
    <property type="component" value="Unassembled WGS sequence"/>
</dbReference>
<protein>
    <recommendedName>
        <fullName evidence="7">THO complex subunit 7</fullName>
    </recommendedName>
</protein>
<dbReference type="AlphaFoldDB" id="A0A507E329"/>
<evidence type="ECO:0000313" key="6">
    <source>
        <dbReference type="Proteomes" id="UP000318582"/>
    </source>
</evidence>
<reference evidence="5 6" key="1">
    <citation type="journal article" date="2019" name="Sci. Rep.">
        <title>Comparative genomics of chytrid fungi reveal insights into the obligate biotrophic and pathogenic lifestyle of Synchytrium endobioticum.</title>
        <authorList>
            <person name="van de Vossenberg B.T.L.H."/>
            <person name="Warris S."/>
            <person name="Nguyen H.D.T."/>
            <person name="van Gent-Pelzer M.P.E."/>
            <person name="Joly D.L."/>
            <person name="van de Geest H.C."/>
            <person name="Bonants P.J.M."/>
            <person name="Smith D.S."/>
            <person name="Levesque C.A."/>
            <person name="van der Lee T.A.J."/>
        </authorList>
    </citation>
    <scope>NUCLEOTIDE SEQUENCE [LARGE SCALE GENOMIC DNA]</scope>
    <source>
        <strain evidence="5 6">CBS 809.83</strain>
    </source>
</reference>
<evidence type="ECO:0000256" key="2">
    <source>
        <dbReference type="ARBA" id="ARBA00023242"/>
    </source>
</evidence>
<evidence type="ECO:0000256" key="4">
    <source>
        <dbReference type="SAM" id="MobiDB-lite"/>
    </source>
</evidence>
<keyword evidence="3" id="KW-0175">Coiled coil</keyword>
<name>A0A507E329_9FUNG</name>
<feature type="compositionally biased region" description="Basic and acidic residues" evidence="4">
    <location>
        <begin position="169"/>
        <end position="184"/>
    </location>
</feature>
<feature type="coiled-coil region" evidence="3">
    <location>
        <begin position="122"/>
        <end position="149"/>
    </location>
</feature>
<comment type="caution">
    <text evidence="5">The sequence shown here is derived from an EMBL/GenBank/DDBJ whole genome shotgun (WGS) entry which is preliminary data.</text>
</comment>
<gene>
    <name evidence="5" type="ORF">PhCBS80983_g03782</name>
</gene>
<accession>A0A507E329</accession>
<dbReference type="GO" id="GO:0000445">
    <property type="term" value="C:THO complex part of transcription export complex"/>
    <property type="evidence" value="ECO:0007669"/>
    <property type="project" value="InterPro"/>
</dbReference>
<evidence type="ECO:0000256" key="1">
    <source>
        <dbReference type="ARBA" id="ARBA00004123"/>
    </source>
</evidence>
<organism evidence="5 6">
    <name type="scientific">Powellomyces hirtus</name>
    <dbReference type="NCBI Taxonomy" id="109895"/>
    <lineage>
        <taxon>Eukaryota</taxon>
        <taxon>Fungi</taxon>
        <taxon>Fungi incertae sedis</taxon>
        <taxon>Chytridiomycota</taxon>
        <taxon>Chytridiomycota incertae sedis</taxon>
        <taxon>Chytridiomycetes</taxon>
        <taxon>Spizellomycetales</taxon>
        <taxon>Powellomycetaceae</taxon>
        <taxon>Powellomyces</taxon>
    </lineage>
</organism>